<keyword evidence="3 6" id="KW-0812">Transmembrane</keyword>
<dbReference type="NCBIfam" id="TIGR00901">
    <property type="entry name" value="2A0125"/>
    <property type="match status" value="1"/>
</dbReference>
<evidence type="ECO:0000256" key="3">
    <source>
        <dbReference type="ARBA" id="ARBA00022692"/>
    </source>
</evidence>
<feature type="transmembrane region" description="Helical" evidence="6">
    <location>
        <begin position="346"/>
        <end position="372"/>
    </location>
</feature>
<proteinExistence type="predicted"/>
<keyword evidence="2" id="KW-0813">Transport</keyword>
<feature type="transmembrane region" description="Helical" evidence="6">
    <location>
        <begin position="319"/>
        <end position="340"/>
    </location>
</feature>
<protein>
    <submittedName>
        <fullName evidence="7">MFS transporter</fullName>
    </submittedName>
</protein>
<comment type="subcellular location">
    <subcellularLocation>
        <location evidence="1">Membrane</location>
        <topology evidence="1">Multi-pass membrane protein</topology>
    </subcellularLocation>
</comment>
<feature type="transmembrane region" description="Helical" evidence="6">
    <location>
        <begin position="384"/>
        <end position="404"/>
    </location>
</feature>
<dbReference type="InterPro" id="IPR024371">
    <property type="entry name" value="AcetylCoA_trans_1-like"/>
</dbReference>
<dbReference type="Gene3D" id="1.20.1250.20">
    <property type="entry name" value="MFS general substrate transporter like domains"/>
    <property type="match status" value="2"/>
</dbReference>
<dbReference type="InterPro" id="IPR004752">
    <property type="entry name" value="AmpG_permease/AT-1"/>
</dbReference>
<feature type="transmembrane region" description="Helical" evidence="6">
    <location>
        <begin position="105"/>
        <end position="127"/>
    </location>
</feature>
<evidence type="ECO:0000256" key="2">
    <source>
        <dbReference type="ARBA" id="ARBA00022448"/>
    </source>
</evidence>
<dbReference type="PANTHER" id="PTHR12778">
    <property type="entry name" value="SOLUTE CARRIER FAMILY 33 ACETYL-COA TRANSPORTER -RELATED"/>
    <property type="match status" value="1"/>
</dbReference>
<dbReference type="RefSeq" id="WP_273643002.1">
    <property type="nucleotide sequence ID" value="NZ_JAQQXP010000005.1"/>
</dbReference>
<evidence type="ECO:0000256" key="5">
    <source>
        <dbReference type="ARBA" id="ARBA00023136"/>
    </source>
</evidence>
<feature type="transmembrane region" description="Helical" evidence="6">
    <location>
        <begin position="295"/>
        <end position="312"/>
    </location>
</feature>
<accession>A0ABT5L7Q3</accession>
<evidence type="ECO:0000256" key="4">
    <source>
        <dbReference type="ARBA" id="ARBA00022989"/>
    </source>
</evidence>
<feature type="transmembrane region" description="Helical" evidence="6">
    <location>
        <begin position="410"/>
        <end position="430"/>
    </location>
</feature>
<feature type="transmembrane region" description="Helical" evidence="6">
    <location>
        <begin position="179"/>
        <end position="197"/>
    </location>
</feature>
<dbReference type="PANTHER" id="PTHR12778:SF10">
    <property type="entry name" value="MAJOR FACILITATOR SUPERFAMILY DOMAIN-CONTAINING PROTEIN 3"/>
    <property type="match status" value="1"/>
</dbReference>
<sequence length="449" mass="49949">MFSSLVFFRDRRLLSIFVFGIASGFPWVMIGSVLTAWLKDESLSRSAIGLFGAIFAVYSINFLWAPILDRVKPLLLGQRRGWIAQMQVIMILSCVWMSTLDAQTALYQIALCGLIIAISSATQDIAIDAFRIDTIGQHENDTMSAASSLATAGWWTGYGGLGAIPFLVADLPGWEWQQIYLLLAAIMSLCLLSVFWAKEPVVDRASLLAQATQRYQALLNHRSSLFSKIASWLLVSLVEPFREFFQRSGARLALQILLFIFLFKIGEAFLGRMSIVFYKEIGFSNSDIGTYSKLLNWWVTIIFSVIGGMVNIHYGIFRGLLIAGSAMAASNLMFAWMAEIGPHKGWFMATIILDGFTAAWSTVAMVAFISLLCNRAFSATQYALMASLSVLSRTLLASSSGVLVDKLGGNWTLFFILTALMVIPSLFILYRLRHQIRRIEGDRPGNRQV</sequence>
<name>A0ABT5L7Q3_9ALTE</name>
<keyword evidence="4 6" id="KW-1133">Transmembrane helix</keyword>
<feature type="transmembrane region" description="Helical" evidence="6">
    <location>
        <begin position="46"/>
        <end position="68"/>
    </location>
</feature>
<feature type="transmembrane region" description="Helical" evidence="6">
    <location>
        <begin position="12"/>
        <end position="34"/>
    </location>
</feature>
<dbReference type="Pfam" id="PF13000">
    <property type="entry name" value="Acatn"/>
    <property type="match status" value="1"/>
</dbReference>
<feature type="transmembrane region" description="Helical" evidence="6">
    <location>
        <begin position="148"/>
        <end position="167"/>
    </location>
</feature>
<dbReference type="InterPro" id="IPR036259">
    <property type="entry name" value="MFS_trans_sf"/>
</dbReference>
<dbReference type="Proteomes" id="UP001218788">
    <property type="component" value="Unassembled WGS sequence"/>
</dbReference>
<evidence type="ECO:0000313" key="7">
    <source>
        <dbReference type="EMBL" id="MDC8833082.1"/>
    </source>
</evidence>
<feature type="transmembrane region" description="Helical" evidence="6">
    <location>
        <begin position="80"/>
        <end position="99"/>
    </location>
</feature>
<comment type="caution">
    <text evidence="7">The sequence shown here is derived from an EMBL/GenBank/DDBJ whole genome shotgun (WGS) entry which is preliminary data.</text>
</comment>
<gene>
    <name evidence="7" type="ORF">OIK42_20185</name>
</gene>
<organism evidence="7 8">
    <name type="scientific">Alteromonas gilva</name>
    <dbReference type="NCBI Taxonomy" id="2987522"/>
    <lineage>
        <taxon>Bacteria</taxon>
        <taxon>Pseudomonadati</taxon>
        <taxon>Pseudomonadota</taxon>
        <taxon>Gammaproteobacteria</taxon>
        <taxon>Alteromonadales</taxon>
        <taxon>Alteromonadaceae</taxon>
        <taxon>Alteromonas/Salinimonas group</taxon>
        <taxon>Alteromonas</taxon>
    </lineage>
</organism>
<evidence type="ECO:0000313" key="8">
    <source>
        <dbReference type="Proteomes" id="UP001218788"/>
    </source>
</evidence>
<dbReference type="EMBL" id="JAQQXP010000005">
    <property type="protein sequence ID" value="MDC8833082.1"/>
    <property type="molecule type" value="Genomic_DNA"/>
</dbReference>
<keyword evidence="8" id="KW-1185">Reference proteome</keyword>
<keyword evidence="5 6" id="KW-0472">Membrane</keyword>
<reference evidence="7 8" key="1">
    <citation type="submission" date="2022-10" db="EMBL/GenBank/DDBJ databases">
        <title>Alteromonas sp. chi3 Genome sequencing.</title>
        <authorList>
            <person name="Park S."/>
        </authorList>
    </citation>
    <scope>NUCLEOTIDE SEQUENCE [LARGE SCALE GENOMIC DNA]</scope>
    <source>
        <strain evidence="8">chi3</strain>
    </source>
</reference>
<evidence type="ECO:0000256" key="1">
    <source>
        <dbReference type="ARBA" id="ARBA00004141"/>
    </source>
</evidence>
<evidence type="ECO:0000256" key="6">
    <source>
        <dbReference type="SAM" id="Phobius"/>
    </source>
</evidence>
<dbReference type="SUPFAM" id="SSF103473">
    <property type="entry name" value="MFS general substrate transporter"/>
    <property type="match status" value="1"/>
</dbReference>
<feature type="transmembrane region" description="Helical" evidence="6">
    <location>
        <begin position="252"/>
        <end position="275"/>
    </location>
</feature>